<protein>
    <submittedName>
        <fullName evidence="8">Gfo/Idh/MocA family oxidoreductase</fullName>
    </submittedName>
</protein>
<comment type="similarity">
    <text evidence="2">Belongs to the Gfo/Idh/MocA family. Glycosyl hydrolase 109 subfamily.</text>
</comment>
<proteinExistence type="inferred from homology"/>
<feature type="domain" description="Glycosyl hydrolase 109 C-terminal" evidence="7">
    <location>
        <begin position="140"/>
        <end position="306"/>
    </location>
</feature>
<accession>A0A5C4SY26</accession>
<evidence type="ECO:0000256" key="4">
    <source>
        <dbReference type="ARBA" id="ARBA00023027"/>
    </source>
</evidence>
<dbReference type="OrthoDB" id="9771072at2"/>
<dbReference type="PANTHER" id="PTHR43818">
    <property type="entry name" value="BCDNA.GH03377"/>
    <property type="match status" value="1"/>
</dbReference>
<dbReference type="Pfam" id="PF01408">
    <property type="entry name" value="GFO_IDH_MocA"/>
    <property type="match status" value="1"/>
</dbReference>
<dbReference type="AlphaFoldDB" id="A0A5C4SY26"/>
<keyword evidence="3" id="KW-0378">Hydrolase</keyword>
<dbReference type="Proteomes" id="UP000307943">
    <property type="component" value="Unassembled WGS sequence"/>
</dbReference>
<dbReference type="GO" id="GO:0016798">
    <property type="term" value="F:hydrolase activity, acting on glycosyl bonds"/>
    <property type="evidence" value="ECO:0007669"/>
    <property type="project" value="UniProtKB-KW"/>
</dbReference>
<dbReference type="Gene3D" id="3.30.360.10">
    <property type="entry name" value="Dihydrodipicolinate Reductase, domain 2"/>
    <property type="match status" value="1"/>
</dbReference>
<dbReference type="Pfam" id="PF21252">
    <property type="entry name" value="Glyco_hydro_109_C"/>
    <property type="match status" value="1"/>
</dbReference>
<sequence length="413" mass="45712">MGQNGKVNLAVIGLGGRGKGLLKNLLAMDDVEIKAVCDAFEDRLQMGVDIVAESGRPKAEGYGDYRQLLARDDIQGVVIATTWVTHAEIAIAAMKAGKYAAIEVGGAASLEECWELVRTSEQTGLPCMLLENCCYGRDELAVLNIVKQGLFGELIHCQCGYEHDLRHEVALGKQNRHNRYNNYLHRNGELYPIHGLGPISKIMDINRGNRLVTLTSMASKARGIRQWATDKYGETSELAKTEFVQGDIVTTMIKCAGGETIQLVHDTTLPRPYSRAGRVQGTKGLWMEDNNSIHIEGRSPEHKWEPFGEYREQYEHPLWKEYINLGVRGGHGGMDYLVLRAFAESVRDGTQTPIDVYDTAVWMAITVLSEESVALGSAAVAIPDFTKGKWISREPGPVGKYQLDKVDESLFAE</sequence>
<evidence type="ECO:0000259" key="6">
    <source>
        <dbReference type="Pfam" id="PF01408"/>
    </source>
</evidence>
<dbReference type="InterPro" id="IPR050463">
    <property type="entry name" value="Gfo/Idh/MocA_oxidrdct_glycsds"/>
</dbReference>
<gene>
    <name evidence="8" type="ORF">FE784_38710</name>
</gene>
<dbReference type="RefSeq" id="WP_139607643.1">
    <property type="nucleotide sequence ID" value="NZ_VDCQ01000105.1"/>
</dbReference>
<dbReference type="InterPro" id="IPR036291">
    <property type="entry name" value="NAD(P)-bd_dom_sf"/>
</dbReference>
<reference evidence="8 9" key="1">
    <citation type="submission" date="2019-05" db="EMBL/GenBank/DDBJ databases">
        <title>We sequenced the genome of Paenibacillus hemerocallicola KCTC 33185 for further insight into its adaptation and study the phylogeny of Paenibacillus.</title>
        <authorList>
            <person name="Narsing Rao M.P."/>
        </authorList>
    </citation>
    <scope>NUCLEOTIDE SEQUENCE [LARGE SCALE GENOMIC DNA]</scope>
    <source>
        <strain evidence="8 9">KCTC 33185</strain>
    </source>
</reference>
<keyword evidence="5" id="KW-0326">Glycosidase</keyword>
<evidence type="ECO:0000256" key="3">
    <source>
        <dbReference type="ARBA" id="ARBA00022801"/>
    </source>
</evidence>
<name>A0A5C4SY26_9BACL</name>
<keyword evidence="4" id="KW-0520">NAD</keyword>
<keyword evidence="9" id="KW-1185">Reference proteome</keyword>
<comment type="caution">
    <text evidence="8">The sequence shown here is derived from an EMBL/GenBank/DDBJ whole genome shotgun (WGS) entry which is preliminary data.</text>
</comment>
<evidence type="ECO:0000256" key="1">
    <source>
        <dbReference type="ARBA" id="ARBA00001911"/>
    </source>
</evidence>
<dbReference type="Gene3D" id="3.40.50.720">
    <property type="entry name" value="NAD(P)-binding Rossmann-like Domain"/>
    <property type="match status" value="1"/>
</dbReference>
<evidence type="ECO:0000256" key="5">
    <source>
        <dbReference type="ARBA" id="ARBA00023295"/>
    </source>
</evidence>
<feature type="domain" description="Gfo/Idh/MocA-like oxidoreductase N-terminal" evidence="6">
    <location>
        <begin position="8"/>
        <end position="128"/>
    </location>
</feature>
<evidence type="ECO:0000256" key="2">
    <source>
        <dbReference type="ARBA" id="ARBA00009329"/>
    </source>
</evidence>
<dbReference type="InterPro" id="IPR000683">
    <property type="entry name" value="Gfo/Idh/MocA-like_OxRdtase_N"/>
</dbReference>
<dbReference type="InterPro" id="IPR049303">
    <property type="entry name" value="Glyco_hydro_109_C"/>
</dbReference>
<comment type="cofactor">
    <cofactor evidence="1">
        <name>NAD(+)</name>
        <dbReference type="ChEBI" id="CHEBI:57540"/>
    </cofactor>
</comment>
<evidence type="ECO:0000313" key="9">
    <source>
        <dbReference type="Proteomes" id="UP000307943"/>
    </source>
</evidence>
<evidence type="ECO:0000313" key="8">
    <source>
        <dbReference type="EMBL" id="TNJ56919.1"/>
    </source>
</evidence>
<dbReference type="EMBL" id="VDCQ01000105">
    <property type="protein sequence ID" value="TNJ56919.1"/>
    <property type="molecule type" value="Genomic_DNA"/>
</dbReference>
<evidence type="ECO:0000259" key="7">
    <source>
        <dbReference type="Pfam" id="PF21252"/>
    </source>
</evidence>
<dbReference type="PANTHER" id="PTHR43818:SF1">
    <property type="entry name" value="GLYCOSYL HYDROLASE FAMILY 109 PROTEIN"/>
    <property type="match status" value="1"/>
</dbReference>
<dbReference type="SUPFAM" id="SSF51735">
    <property type="entry name" value="NAD(P)-binding Rossmann-fold domains"/>
    <property type="match status" value="1"/>
</dbReference>
<dbReference type="GO" id="GO:0000166">
    <property type="term" value="F:nucleotide binding"/>
    <property type="evidence" value="ECO:0007669"/>
    <property type="project" value="InterPro"/>
</dbReference>
<organism evidence="8 9">
    <name type="scientific">Paenibacillus hemerocallicola</name>
    <dbReference type="NCBI Taxonomy" id="1172614"/>
    <lineage>
        <taxon>Bacteria</taxon>
        <taxon>Bacillati</taxon>
        <taxon>Bacillota</taxon>
        <taxon>Bacilli</taxon>
        <taxon>Bacillales</taxon>
        <taxon>Paenibacillaceae</taxon>
        <taxon>Paenibacillus</taxon>
    </lineage>
</organism>